<protein>
    <submittedName>
        <fullName evidence="5">OmpA family protein</fullName>
    </submittedName>
</protein>
<dbReference type="EMBL" id="QORO01000007">
    <property type="protein sequence ID" value="RCK56753.1"/>
    <property type="molecule type" value="Genomic_DNA"/>
</dbReference>
<feature type="compositionally biased region" description="Low complexity" evidence="2">
    <location>
        <begin position="32"/>
        <end position="54"/>
    </location>
</feature>
<keyword evidence="3" id="KW-0732">Signal</keyword>
<gene>
    <name evidence="5" type="ORF">DTO57_13775</name>
</gene>
<dbReference type="AlphaFoldDB" id="A0A367XSZ6"/>
<reference evidence="5 6" key="1">
    <citation type="submission" date="2018-07" db="EMBL/GenBank/DDBJ databases">
        <title>Microbacterium endoborsara sp. nov., a novel actinobacterium isolated from Borszczowia aralocaspica.</title>
        <authorList>
            <person name="An D."/>
        </authorList>
    </citation>
    <scope>NUCLEOTIDE SEQUENCE [LARGE SCALE GENOMIC DNA]</scope>
    <source>
        <strain evidence="5 6">C1.15228</strain>
    </source>
</reference>
<evidence type="ECO:0000313" key="6">
    <source>
        <dbReference type="Proteomes" id="UP000253508"/>
    </source>
</evidence>
<evidence type="ECO:0000256" key="1">
    <source>
        <dbReference type="PROSITE-ProRule" id="PRU00473"/>
    </source>
</evidence>
<dbReference type="RefSeq" id="WP_114118823.1">
    <property type="nucleotide sequence ID" value="NZ_BMHU01000008.1"/>
</dbReference>
<dbReference type="InterPro" id="IPR036737">
    <property type="entry name" value="OmpA-like_sf"/>
</dbReference>
<accession>A0A367XSZ6</accession>
<organism evidence="5 6">
    <name type="scientific">Microbacterium sorbitolivorans</name>
    <dbReference type="NCBI Taxonomy" id="1867410"/>
    <lineage>
        <taxon>Bacteria</taxon>
        <taxon>Bacillati</taxon>
        <taxon>Actinomycetota</taxon>
        <taxon>Actinomycetes</taxon>
        <taxon>Micrococcales</taxon>
        <taxon>Microbacteriaceae</taxon>
        <taxon>Microbacterium</taxon>
    </lineage>
</organism>
<feature type="region of interest" description="Disordered" evidence="2">
    <location>
        <begin position="26"/>
        <end position="76"/>
    </location>
</feature>
<dbReference type="Gene3D" id="3.30.1330.60">
    <property type="entry name" value="OmpA-like domain"/>
    <property type="match status" value="1"/>
</dbReference>
<dbReference type="GO" id="GO:0016020">
    <property type="term" value="C:membrane"/>
    <property type="evidence" value="ECO:0007669"/>
    <property type="project" value="UniProtKB-UniRule"/>
</dbReference>
<dbReference type="SUPFAM" id="SSF103088">
    <property type="entry name" value="OmpA-like"/>
    <property type="match status" value="1"/>
</dbReference>
<evidence type="ECO:0000256" key="3">
    <source>
        <dbReference type="SAM" id="SignalP"/>
    </source>
</evidence>
<feature type="domain" description="OmpA-like" evidence="4">
    <location>
        <begin position="302"/>
        <end position="418"/>
    </location>
</feature>
<feature type="compositionally biased region" description="Acidic residues" evidence="2">
    <location>
        <begin position="57"/>
        <end position="71"/>
    </location>
</feature>
<feature type="chain" id="PRO_5038468711" evidence="3">
    <location>
        <begin position="21"/>
        <end position="423"/>
    </location>
</feature>
<name>A0A367XSZ6_9MICO</name>
<dbReference type="Proteomes" id="UP000253508">
    <property type="component" value="Unassembled WGS sequence"/>
</dbReference>
<keyword evidence="1" id="KW-0472">Membrane</keyword>
<dbReference type="PROSITE" id="PS51257">
    <property type="entry name" value="PROKAR_LIPOPROTEIN"/>
    <property type="match status" value="1"/>
</dbReference>
<evidence type="ECO:0000313" key="5">
    <source>
        <dbReference type="EMBL" id="RCK56753.1"/>
    </source>
</evidence>
<comment type="caution">
    <text evidence="5">The sequence shown here is derived from an EMBL/GenBank/DDBJ whole genome shotgun (WGS) entry which is preliminary data.</text>
</comment>
<dbReference type="OrthoDB" id="5166631at2"/>
<dbReference type="InterPro" id="IPR006665">
    <property type="entry name" value="OmpA-like"/>
</dbReference>
<evidence type="ECO:0000256" key="2">
    <source>
        <dbReference type="SAM" id="MobiDB-lite"/>
    </source>
</evidence>
<evidence type="ECO:0000259" key="4">
    <source>
        <dbReference type="PROSITE" id="PS51123"/>
    </source>
</evidence>
<feature type="signal peptide" evidence="3">
    <location>
        <begin position="1"/>
        <end position="20"/>
    </location>
</feature>
<dbReference type="PROSITE" id="PS51123">
    <property type="entry name" value="OMPA_2"/>
    <property type="match status" value="1"/>
</dbReference>
<proteinExistence type="predicted"/>
<sequence length="423" mass="42646">MKNSARTRVALLGASLVVLAVAGCSDEPILDPRPATTTPADPTSAGSDAGTDPAPADPDEPADGDEPDPEPTEPAVATVPGYAVGEFPSVPMFVLPDLALFDDDLASDATRELHDDLSGLAGVTVSPAHCGEDGRPEAGIQTSLLYGDKNGNVTAPDGSEASYDTGAGTLTVNGETAKGESDGFGSFSEGDLAIRNYGDGSGSYVDADVSIQIYGNGSGSYVSDGATIQNDGTGAGNYFGGGVKIQNNGDGSGSYSDANVTIQNIGDGTGYVNAEPVEMDPLPPLPALGVFPTLEALQPTESCGTLITVTLGSLFDLDESEVRGDADEIIEAIADVLGDDVPVAAVSAHGDTAADDGLGADRADAVVAALADAGATAKLASEDAGDTRPVAPTVIDGELNPAGVELNRRIEVYIPSFDETPQK</sequence>
<keyword evidence="6" id="KW-1185">Reference proteome</keyword>